<dbReference type="AlphaFoldDB" id="A0A9P6AVU8"/>
<keyword evidence="2" id="KW-1185">Reference proteome</keyword>
<dbReference type="Proteomes" id="UP000886523">
    <property type="component" value="Unassembled WGS sequence"/>
</dbReference>
<evidence type="ECO:0000313" key="1">
    <source>
        <dbReference type="EMBL" id="KAF9511771.1"/>
    </source>
</evidence>
<organism evidence="1 2">
    <name type="scientific">Hydnum rufescens UP504</name>
    <dbReference type="NCBI Taxonomy" id="1448309"/>
    <lineage>
        <taxon>Eukaryota</taxon>
        <taxon>Fungi</taxon>
        <taxon>Dikarya</taxon>
        <taxon>Basidiomycota</taxon>
        <taxon>Agaricomycotina</taxon>
        <taxon>Agaricomycetes</taxon>
        <taxon>Cantharellales</taxon>
        <taxon>Hydnaceae</taxon>
        <taxon>Hydnum</taxon>
    </lineage>
</organism>
<evidence type="ECO:0000313" key="2">
    <source>
        <dbReference type="Proteomes" id="UP000886523"/>
    </source>
</evidence>
<proteinExistence type="predicted"/>
<sequence>MSTYFNASPLATFPSIFISWRDLYIFLFLQEQFGSSIVSVIRPGDGGIGSCHSGPRFGISSLVSSVVHPQNVFRRVTFPAEREDRMMRPVYITSVAGRSLCEHR</sequence>
<reference evidence="1" key="1">
    <citation type="journal article" date="2020" name="Nat. Commun.">
        <title>Large-scale genome sequencing of mycorrhizal fungi provides insights into the early evolution of symbiotic traits.</title>
        <authorList>
            <person name="Miyauchi S."/>
            <person name="Kiss E."/>
            <person name="Kuo A."/>
            <person name="Drula E."/>
            <person name="Kohler A."/>
            <person name="Sanchez-Garcia M."/>
            <person name="Morin E."/>
            <person name="Andreopoulos B."/>
            <person name="Barry K.W."/>
            <person name="Bonito G."/>
            <person name="Buee M."/>
            <person name="Carver A."/>
            <person name="Chen C."/>
            <person name="Cichocki N."/>
            <person name="Clum A."/>
            <person name="Culley D."/>
            <person name="Crous P.W."/>
            <person name="Fauchery L."/>
            <person name="Girlanda M."/>
            <person name="Hayes R.D."/>
            <person name="Keri Z."/>
            <person name="LaButti K."/>
            <person name="Lipzen A."/>
            <person name="Lombard V."/>
            <person name="Magnuson J."/>
            <person name="Maillard F."/>
            <person name="Murat C."/>
            <person name="Nolan M."/>
            <person name="Ohm R.A."/>
            <person name="Pangilinan J."/>
            <person name="Pereira M.F."/>
            <person name="Perotto S."/>
            <person name="Peter M."/>
            <person name="Pfister S."/>
            <person name="Riley R."/>
            <person name="Sitrit Y."/>
            <person name="Stielow J.B."/>
            <person name="Szollosi G."/>
            <person name="Zifcakova L."/>
            <person name="Stursova M."/>
            <person name="Spatafora J.W."/>
            <person name="Tedersoo L."/>
            <person name="Vaario L.M."/>
            <person name="Yamada A."/>
            <person name="Yan M."/>
            <person name="Wang P."/>
            <person name="Xu J."/>
            <person name="Bruns T."/>
            <person name="Baldrian P."/>
            <person name="Vilgalys R."/>
            <person name="Dunand C."/>
            <person name="Henrissat B."/>
            <person name="Grigoriev I.V."/>
            <person name="Hibbett D."/>
            <person name="Nagy L.G."/>
            <person name="Martin F.M."/>
        </authorList>
    </citation>
    <scope>NUCLEOTIDE SEQUENCE</scope>
    <source>
        <strain evidence="1">UP504</strain>
    </source>
</reference>
<comment type="caution">
    <text evidence="1">The sequence shown here is derived from an EMBL/GenBank/DDBJ whole genome shotgun (WGS) entry which is preliminary data.</text>
</comment>
<dbReference type="EMBL" id="MU128996">
    <property type="protein sequence ID" value="KAF9511771.1"/>
    <property type="molecule type" value="Genomic_DNA"/>
</dbReference>
<name>A0A9P6AVU8_9AGAM</name>
<protein>
    <submittedName>
        <fullName evidence="1">Uncharacterized protein</fullName>
    </submittedName>
</protein>
<accession>A0A9P6AVU8</accession>
<gene>
    <name evidence="1" type="ORF">BS47DRAFT_1346364</name>
</gene>